<keyword evidence="3" id="KW-1185">Reference proteome</keyword>
<reference evidence="2 3" key="1">
    <citation type="submission" date="2020-04" db="EMBL/GenBank/DDBJ databases">
        <authorList>
            <person name="Laetsch R D."/>
            <person name="Stevens L."/>
            <person name="Kumar S."/>
            <person name="Blaxter L. M."/>
        </authorList>
    </citation>
    <scope>NUCLEOTIDE SEQUENCE [LARGE SCALE GENOMIC DNA]</scope>
</reference>
<sequence length="134" mass="15156">MMLLLQIGVILAILAAHSIAIPNCYECAPVQSKIEEGCECGRMQVGAAWPTDVSVASHLPSGNTFSRDNYRFDYIESTCQDFWIDFGIRCNRSSGIWQMHRIPVNKVTYRKFGDIPEFELPLQLTYVMCTDTAQ</sequence>
<name>A0A8S1F644_9PELO</name>
<evidence type="ECO:0000256" key="1">
    <source>
        <dbReference type="SAM" id="SignalP"/>
    </source>
</evidence>
<organism evidence="2 3">
    <name type="scientific">Caenorhabditis bovis</name>
    <dbReference type="NCBI Taxonomy" id="2654633"/>
    <lineage>
        <taxon>Eukaryota</taxon>
        <taxon>Metazoa</taxon>
        <taxon>Ecdysozoa</taxon>
        <taxon>Nematoda</taxon>
        <taxon>Chromadorea</taxon>
        <taxon>Rhabditida</taxon>
        <taxon>Rhabditina</taxon>
        <taxon>Rhabditomorpha</taxon>
        <taxon>Rhabditoidea</taxon>
        <taxon>Rhabditidae</taxon>
        <taxon>Peloderinae</taxon>
        <taxon>Caenorhabditis</taxon>
    </lineage>
</organism>
<comment type="caution">
    <text evidence="2">The sequence shown here is derived from an EMBL/GenBank/DDBJ whole genome shotgun (WGS) entry which is preliminary data.</text>
</comment>
<feature type="signal peptide" evidence="1">
    <location>
        <begin position="1"/>
        <end position="20"/>
    </location>
</feature>
<proteinExistence type="predicted"/>
<evidence type="ECO:0000313" key="2">
    <source>
        <dbReference type="EMBL" id="CAB3407302.1"/>
    </source>
</evidence>
<dbReference type="EMBL" id="CADEPM010000006">
    <property type="protein sequence ID" value="CAB3407302.1"/>
    <property type="molecule type" value="Genomic_DNA"/>
</dbReference>
<dbReference type="AlphaFoldDB" id="A0A8S1F644"/>
<feature type="chain" id="PRO_5035819370" evidence="1">
    <location>
        <begin position="21"/>
        <end position="134"/>
    </location>
</feature>
<dbReference type="Proteomes" id="UP000494206">
    <property type="component" value="Unassembled WGS sequence"/>
</dbReference>
<evidence type="ECO:0000313" key="3">
    <source>
        <dbReference type="Proteomes" id="UP000494206"/>
    </source>
</evidence>
<gene>
    <name evidence="2" type="ORF">CBOVIS_LOCUS9251</name>
</gene>
<keyword evidence="1" id="KW-0732">Signal</keyword>
<protein>
    <submittedName>
        <fullName evidence="2">Uncharacterized protein</fullName>
    </submittedName>
</protein>
<accession>A0A8S1F644</accession>